<dbReference type="NCBIfam" id="TIGR01198">
    <property type="entry name" value="pgl"/>
    <property type="match status" value="1"/>
</dbReference>
<keyword evidence="4" id="KW-0119">Carbohydrate metabolism</keyword>
<evidence type="ECO:0000256" key="1">
    <source>
        <dbReference type="ARBA" id="ARBA00004959"/>
    </source>
</evidence>
<reference evidence="9" key="1">
    <citation type="journal article" date="2023" name="Mol. Biol. Evol.">
        <title>Third-Generation Sequencing Reveals the Adaptive Role of the Epigenome in Three Deep-Sea Polychaetes.</title>
        <authorList>
            <person name="Perez M."/>
            <person name="Aroh O."/>
            <person name="Sun Y."/>
            <person name="Lan Y."/>
            <person name="Juniper S.K."/>
            <person name="Young C.R."/>
            <person name="Angers B."/>
            <person name="Qian P.Y."/>
        </authorList>
    </citation>
    <scope>NUCLEOTIDE SEQUENCE</scope>
    <source>
        <strain evidence="9">R07B-5</strain>
    </source>
</reference>
<evidence type="ECO:0000259" key="8">
    <source>
        <dbReference type="Pfam" id="PF02781"/>
    </source>
</evidence>
<name>A0AAD9UI07_RIDPI</name>
<proteinExistence type="predicted"/>
<dbReference type="InterPro" id="IPR036291">
    <property type="entry name" value="NAD(P)-bd_dom_sf"/>
</dbReference>
<evidence type="ECO:0000259" key="7">
    <source>
        <dbReference type="Pfam" id="PF01182"/>
    </source>
</evidence>
<dbReference type="PRINTS" id="PR00079">
    <property type="entry name" value="G6PDHDRGNASE"/>
</dbReference>
<dbReference type="Pfam" id="PF00479">
    <property type="entry name" value="G6PD_N"/>
    <property type="match status" value="1"/>
</dbReference>
<feature type="domain" description="Glucosamine/galactosamine-6-phosphate isomerase" evidence="7">
    <location>
        <begin position="576"/>
        <end position="792"/>
    </location>
</feature>
<dbReference type="GO" id="GO:0009051">
    <property type="term" value="P:pentose-phosphate shunt, oxidative branch"/>
    <property type="evidence" value="ECO:0007669"/>
    <property type="project" value="TreeGrafter"/>
</dbReference>
<feature type="domain" description="Glucose-6-phosphate dehydrogenase C-terminal" evidence="8">
    <location>
        <begin position="240"/>
        <end position="523"/>
    </location>
</feature>
<dbReference type="InterPro" id="IPR022674">
    <property type="entry name" value="G6P_DH_NAD-bd"/>
</dbReference>
<evidence type="ECO:0008006" key="11">
    <source>
        <dbReference type="Google" id="ProtNLM"/>
    </source>
</evidence>
<comment type="caution">
    <text evidence="9">The sequence shown here is derived from an EMBL/GenBank/DDBJ whole genome shotgun (WGS) entry which is preliminary data.</text>
</comment>
<dbReference type="SUPFAM" id="SSF100950">
    <property type="entry name" value="NagB/RpiA/CoA transferase-like"/>
    <property type="match status" value="1"/>
</dbReference>
<evidence type="ECO:0000256" key="4">
    <source>
        <dbReference type="ARBA" id="ARBA00023277"/>
    </source>
</evidence>
<organism evidence="9 10">
    <name type="scientific">Ridgeia piscesae</name>
    <name type="common">Tubeworm</name>
    <dbReference type="NCBI Taxonomy" id="27915"/>
    <lineage>
        <taxon>Eukaryota</taxon>
        <taxon>Metazoa</taxon>
        <taxon>Spiralia</taxon>
        <taxon>Lophotrochozoa</taxon>
        <taxon>Annelida</taxon>
        <taxon>Polychaeta</taxon>
        <taxon>Sedentaria</taxon>
        <taxon>Canalipalpata</taxon>
        <taxon>Sabellida</taxon>
        <taxon>Siboglinidae</taxon>
        <taxon>Ridgeia</taxon>
    </lineage>
</organism>
<dbReference type="PANTHER" id="PTHR23429:SF7">
    <property type="entry name" value="GDH_6PGL ENDOPLASMIC BIFUNCTIONAL PROTEIN"/>
    <property type="match status" value="1"/>
</dbReference>
<dbReference type="GO" id="GO:0017057">
    <property type="term" value="F:6-phosphogluconolactonase activity"/>
    <property type="evidence" value="ECO:0007669"/>
    <property type="project" value="InterPro"/>
</dbReference>
<feature type="chain" id="PRO_5042055901" description="Glucose-6-phosphate 1-dehydrogenase" evidence="5">
    <location>
        <begin position="21"/>
        <end position="803"/>
    </location>
</feature>
<keyword evidence="5" id="KW-0732">Signal</keyword>
<evidence type="ECO:0000256" key="2">
    <source>
        <dbReference type="ARBA" id="ARBA00022526"/>
    </source>
</evidence>
<feature type="domain" description="Glucose-6-phosphate dehydrogenase NAD-binding" evidence="6">
    <location>
        <begin position="46"/>
        <end position="235"/>
    </location>
</feature>
<dbReference type="EMBL" id="JAODUO010000089">
    <property type="protein sequence ID" value="KAK2190075.1"/>
    <property type="molecule type" value="Genomic_DNA"/>
</dbReference>
<gene>
    <name evidence="9" type="ORF">NP493_90g05008</name>
</gene>
<evidence type="ECO:0000313" key="9">
    <source>
        <dbReference type="EMBL" id="KAK2190075.1"/>
    </source>
</evidence>
<dbReference type="InterPro" id="IPR001282">
    <property type="entry name" value="G6P_DH"/>
</dbReference>
<feature type="signal peptide" evidence="5">
    <location>
        <begin position="1"/>
        <end position="20"/>
    </location>
</feature>
<dbReference type="CDD" id="cd01400">
    <property type="entry name" value="6PGL"/>
    <property type="match status" value="1"/>
</dbReference>
<dbReference type="InterPro" id="IPR005900">
    <property type="entry name" value="6-phosphogluconolactonase_DevB"/>
</dbReference>
<evidence type="ECO:0000256" key="5">
    <source>
        <dbReference type="SAM" id="SignalP"/>
    </source>
</evidence>
<keyword evidence="3" id="KW-0521">NADP</keyword>
<dbReference type="SUPFAM" id="SSF55347">
    <property type="entry name" value="Glyceraldehyde-3-phosphate dehydrogenase-like, C-terminal domain"/>
    <property type="match status" value="1"/>
</dbReference>
<dbReference type="Proteomes" id="UP001209878">
    <property type="component" value="Unassembled WGS sequence"/>
</dbReference>
<dbReference type="InterPro" id="IPR037171">
    <property type="entry name" value="NagB/RpiA_transferase-like"/>
</dbReference>
<dbReference type="Gene3D" id="3.30.360.10">
    <property type="entry name" value="Dihydrodipicolinate Reductase, domain 2"/>
    <property type="match status" value="1"/>
</dbReference>
<dbReference type="AlphaFoldDB" id="A0AAD9UI07"/>
<dbReference type="GO" id="GO:0050661">
    <property type="term" value="F:NADP binding"/>
    <property type="evidence" value="ECO:0007669"/>
    <property type="project" value="InterPro"/>
</dbReference>
<dbReference type="Gene3D" id="3.40.50.720">
    <property type="entry name" value="NAD(P)-binding Rossmann-like Domain"/>
    <property type="match status" value="1"/>
</dbReference>
<dbReference type="InterPro" id="IPR022675">
    <property type="entry name" value="G6P_DH_C"/>
</dbReference>
<dbReference type="Gene3D" id="3.40.50.1360">
    <property type="match status" value="1"/>
</dbReference>
<dbReference type="GO" id="GO:0006006">
    <property type="term" value="P:glucose metabolic process"/>
    <property type="evidence" value="ECO:0007669"/>
    <property type="project" value="UniProtKB-KW"/>
</dbReference>
<dbReference type="GO" id="GO:0005783">
    <property type="term" value="C:endoplasmic reticulum"/>
    <property type="evidence" value="ECO:0007669"/>
    <property type="project" value="TreeGrafter"/>
</dbReference>
<dbReference type="PANTHER" id="PTHR23429">
    <property type="entry name" value="GLUCOSE-6-PHOSPHATE 1-DEHYDROGENASE G6PD"/>
    <property type="match status" value="1"/>
</dbReference>
<dbReference type="SUPFAM" id="SSF51735">
    <property type="entry name" value="NAD(P)-binding Rossmann-fold domains"/>
    <property type="match status" value="1"/>
</dbReference>
<evidence type="ECO:0000259" key="6">
    <source>
        <dbReference type="Pfam" id="PF00479"/>
    </source>
</evidence>
<evidence type="ECO:0000313" key="10">
    <source>
        <dbReference type="Proteomes" id="UP001209878"/>
    </source>
</evidence>
<comment type="pathway">
    <text evidence="1">Carbohydrate degradation; pentose phosphate pathway.</text>
</comment>
<keyword evidence="2" id="KW-0313">Glucose metabolism</keyword>
<dbReference type="InterPro" id="IPR006148">
    <property type="entry name" value="Glc/Gal-6P_isomerase"/>
</dbReference>
<accession>A0AAD9UI07</accession>
<sequence length="803" mass="90813">MQLAVILVTLLVFYWDGTCASCPSPGEQDSSEGRTPQGKLKHINVILIGATGDLAQKYLWTGLFHMFRHHYREGEQHFQFYGCGRKTADLGRQLLSEILLYRLPCSDDKCRQMKSRFVQATQYHTLVTRKDYEKLARKVSENTQSIYGLQGTESTYEEGRIVYVSTAPSAYSKIITMIHEHLRPKLGKAWMKLVFEKPFGHDLESAVELTEKMKRDFSETEVYLLDHYIGKPVVQQIIPFRKLNQGLYGDIWNRDHIERVEIVLKEEIDVKDRTNFYDGVGVIRDVMQSHLMEVLVLVAMETSDSASISDTLDRKLELLQQVQMDTGSGLIGQYRSYASEQKSNANNTDFVSLTPTFAAVSLHVDNPRWRGVPFLLVSGKKMDEKSVYIRIIFKNSGFCFRKNHKTCHERKQIIFYIGGSDNRFSPMIVVSKSLLKPKPGLGWRLAEVNSEDVLLGQSMGDTYQMVPEDTTSSSYSTLIEAMYDGQKHMFIDTKCLLASWRVWMTCLTSVENRKPRVYEGGDNQMEWLDITYVGDKLEYVHKEDQLDVEVADETVTRHIPGAFRGERLVTGSTGDIIVQLANDVRVQAERAVRQNGVFHLAVSGGNTPVALWRHMTSPAGHYFPWWGNTHVWMVDERCASPSSNISNFYALDTHLLRHIGVPHWNIHPMVMGSDSCPDDADIAYESTIRSVTDKMDFVLLGVGSDGHTASLFPGAESTDSNKWVVHTVAGPGHVSRRRLSMTETFLNAASHVAVLVSGVTKHDIVKKLAGDVTDKVMYPILRVKPHNGTITWYIDDDALFGGT</sequence>
<keyword evidence="10" id="KW-1185">Reference proteome</keyword>
<protein>
    <recommendedName>
        <fullName evidence="11">Glucose-6-phosphate 1-dehydrogenase</fullName>
    </recommendedName>
</protein>
<dbReference type="Pfam" id="PF02781">
    <property type="entry name" value="G6PD_C"/>
    <property type="match status" value="1"/>
</dbReference>
<dbReference type="Pfam" id="PF01182">
    <property type="entry name" value="Glucosamine_iso"/>
    <property type="match status" value="1"/>
</dbReference>
<evidence type="ECO:0000256" key="3">
    <source>
        <dbReference type="ARBA" id="ARBA00022857"/>
    </source>
</evidence>
<dbReference type="GO" id="GO:0004345">
    <property type="term" value="F:glucose-6-phosphate dehydrogenase activity"/>
    <property type="evidence" value="ECO:0007669"/>
    <property type="project" value="InterPro"/>
</dbReference>